<sequence>MSTHSNRPTATVYSGDHETGACATIRILDPLRADNWNLLWGKQINKKESFDIELARQADVIIIQRQFPSESTEKILKSILELQKPIVYELDDLLLELPRNHPSHYSFKRHDPFIKWILKEADIITVSTKPLKEAISKYTSKPIQVKPNLINFDLFMQRPKPRNESFKFLVSGTSTHQKDWAIIEEALIMLLNKYKEQVNIVFFGDTPKNLAHHDSVNVIPFQPNYVDYASQLKGLGIDAALTPLENTSFNQKKSNIKWLEYSAAGIPGAYSDITPYNTCISHEQTGLLVKNDSTSWFNAMVKLIENPVQANMMAENAQELVRTQYSVESSAKDFSSTIGSVVGKSHKPSRFSMLPVYQNHIKNNVNRWIERNVTWRFK</sequence>
<evidence type="ECO:0000313" key="3">
    <source>
        <dbReference type="Proteomes" id="UP001524569"/>
    </source>
</evidence>
<protein>
    <submittedName>
        <fullName evidence="2">Glycosyltransferase</fullName>
        <ecNumber evidence="2">2.4.-.-</ecNumber>
    </submittedName>
</protein>
<dbReference type="RefSeq" id="WP_256609357.1">
    <property type="nucleotide sequence ID" value="NZ_JANIBM010000002.1"/>
</dbReference>
<dbReference type="Proteomes" id="UP001524569">
    <property type="component" value="Unassembled WGS sequence"/>
</dbReference>
<proteinExistence type="predicted"/>
<accession>A0ABT1UCM7</accession>
<keyword evidence="2" id="KW-0808">Transferase</keyword>
<gene>
    <name evidence="2" type="ORF">NP603_02545</name>
</gene>
<keyword evidence="2" id="KW-0328">Glycosyltransferase</keyword>
<dbReference type="SUPFAM" id="SSF53756">
    <property type="entry name" value="UDP-Glycosyltransferase/glycogen phosphorylase"/>
    <property type="match status" value="1"/>
</dbReference>
<dbReference type="GO" id="GO:0016757">
    <property type="term" value="F:glycosyltransferase activity"/>
    <property type="evidence" value="ECO:0007669"/>
    <property type="project" value="UniProtKB-KW"/>
</dbReference>
<evidence type="ECO:0000259" key="1">
    <source>
        <dbReference type="Pfam" id="PF00534"/>
    </source>
</evidence>
<dbReference type="Gene3D" id="3.40.50.2000">
    <property type="entry name" value="Glycogen Phosphorylase B"/>
    <property type="match status" value="2"/>
</dbReference>
<dbReference type="InterPro" id="IPR001296">
    <property type="entry name" value="Glyco_trans_1"/>
</dbReference>
<dbReference type="Pfam" id="PF00534">
    <property type="entry name" value="Glycos_transf_1"/>
    <property type="match status" value="1"/>
</dbReference>
<reference evidence="2 3" key="1">
    <citation type="submission" date="2022-07" db="EMBL/GenBank/DDBJ databases">
        <title>Methylomonas rivi sp. nov., Methylomonas rosea sp. nov., Methylomonas aureus sp. nov. and Methylomonas subterranea sp. nov., four novel methanotrophs isolated from a freshwater creek and the deep terrestrial subsurface.</title>
        <authorList>
            <person name="Abin C."/>
            <person name="Sankaranarayanan K."/>
            <person name="Garner C."/>
            <person name="Sindelar R."/>
            <person name="Kotary K."/>
            <person name="Garner R."/>
            <person name="Barclay S."/>
            <person name="Lawson P."/>
            <person name="Krumholz L."/>
        </authorList>
    </citation>
    <scope>NUCLEOTIDE SEQUENCE [LARGE SCALE GENOMIC DNA]</scope>
    <source>
        <strain evidence="2 3">SURF-1</strain>
    </source>
</reference>
<comment type="caution">
    <text evidence="2">The sequence shown here is derived from an EMBL/GenBank/DDBJ whole genome shotgun (WGS) entry which is preliminary data.</text>
</comment>
<keyword evidence="3" id="KW-1185">Reference proteome</keyword>
<feature type="domain" description="Glycosyl transferase family 1" evidence="1">
    <location>
        <begin position="156"/>
        <end position="319"/>
    </location>
</feature>
<dbReference type="PANTHER" id="PTHR12526:SF634">
    <property type="entry name" value="BLL3361 PROTEIN"/>
    <property type="match status" value="1"/>
</dbReference>
<evidence type="ECO:0000313" key="2">
    <source>
        <dbReference type="EMBL" id="MCQ8179978.1"/>
    </source>
</evidence>
<dbReference type="PANTHER" id="PTHR12526">
    <property type="entry name" value="GLYCOSYLTRANSFERASE"/>
    <property type="match status" value="1"/>
</dbReference>
<name>A0ABT1UCM7_9GAMM</name>
<organism evidence="2 3">
    <name type="scientific">Methylomonas aurea</name>
    <dbReference type="NCBI Taxonomy" id="2952224"/>
    <lineage>
        <taxon>Bacteria</taxon>
        <taxon>Pseudomonadati</taxon>
        <taxon>Pseudomonadota</taxon>
        <taxon>Gammaproteobacteria</taxon>
        <taxon>Methylococcales</taxon>
        <taxon>Methylococcaceae</taxon>
        <taxon>Methylomonas</taxon>
    </lineage>
</organism>
<dbReference type="EC" id="2.4.-.-" evidence="2"/>
<dbReference type="EMBL" id="JANIBM010000002">
    <property type="protein sequence ID" value="MCQ8179978.1"/>
    <property type="molecule type" value="Genomic_DNA"/>
</dbReference>